<dbReference type="EMBL" id="ML120386">
    <property type="protein sequence ID" value="RPA99521.1"/>
    <property type="molecule type" value="Genomic_DNA"/>
</dbReference>
<evidence type="ECO:0000313" key="3">
    <source>
        <dbReference type="Proteomes" id="UP000276215"/>
    </source>
</evidence>
<keyword evidence="3" id="KW-1185">Reference proteome</keyword>
<dbReference type="InterPro" id="IPR029068">
    <property type="entry name" value="Glyas_Bleomycin-R_OHBP_Dase"/>
</dbReference>
<gene>
    <name evidence="2" type="ORF">L873DRAFT_1683188</name>
</gene>
<proteinExistence type="predicted"/>
<reference evidence="2 3" key="1">
    <citation type="journal article" date="2018" name="Nat. Ecol. Evol.">
        <title>Pezizomycetes genomes reveal the molecular basis of ectomycorrhizal truffle lifestyle.</title>
        <authorList>
            <person name="Murat C."/>
            <person name="Payen T."/>
            <person name="Noel B."/>
            <person name="Kuo A."/>
            <person name="Morin E."/>
            <person name="Chen J."/>
            <person name="Kohler A."/>
            <person name="Krizsan K."/>
            <person name="Balestrini R."/>
            <person name="Da Silva C."/>
            <person name="Montanini B."/>
            <person name="Hainaut M."/>
            <person name="Levati E."/>
            <person name="Barry K.W."/>
            <person name="Belfiori B."/>
            <person name="Cichocki N."/>
            <person name="Clum A."/>
            <person name="Dockter R.B."/>
            <person name="Fauchery L."/>
            <person name="Guy J."/>
            <person name="Iotti M."/>
            <person name="Le Tacon F."/>
            <person name="Lindquist E.A."/>
            <person name="Lipzen A."/>
            <person name="Malagnac F."/>
            <person name="Mello A."/>
            <person name="Molinier V."/>
            <person name="Miyauchi S."/>
            <person name="Poulain J."/>
            <person name="Riccioni C."/>
            <person name="Rubini A."/>
            <person name="Sitrit Y."/>
            <person name="Splivallo R."/>
            <person name="Traeger S."/>
            <person name="Wang M."/>
            <person name="Zifcakova L."/>
            <person name="Wipf D."/>
            <person name="Zambonelli A."/>
            <person name="Paolocci F."/>
            <person name="Nowrousian M."/>
            <person name="Ottonello S."/>
            <person name="Baldrian P."/>
            <person name="Spatafora J.W."/>
            <person name="Henrissat B."/>
            <person name="Nagy L.G."/>
            <person name="Aury J.M."/>
            <person name="Wincker P."/>
            <person name="Grigoriev I.V."/>
            <person name="Bonfante P."/>
            <person name="Martin F.M."/>
        </authorList>
    </citation>
    <scope>NUCLEOTIDE SEQUENCE [LARGE SCALE GENOMIC DNA]</scope>
    <source>
        <strain evidence="2 3">120613-1</strain>
    </source>
</reference>
<protein>
    <submittedName>
        <fullName evidence="2">Uncharacterized protein</fullName>
    </submittedName>
</protein>
<accession>A0A3N4JRP8</accession>
<feature type="region of interest" description="Disordered" evidence="1">
    <location>
        <begin position="187"/>
        <end position="206"/>
    </location>
</feature>
<evidence type="ECO:0000313" key="2">
    <source>
        <dbReference type="EMBL" id="RPA99521.1"/>
    </source>
</evidence>
<organism evidence="2 3">
    <name type="scientific">Choiromyces venosus 120613-1</name>
    <dbReference type="NCBI Taxonomy" id="1336337"/>
    <lineage>
        <taxon>Eukaryota</taxon>
        <taxon>Fungi</taxon>
        <taxon>Dikarya</taxon>
        <taxon>Ascomycota</taxon>
        <taxon>Pezizomycotina</taxon>
        <taxon>Pezizomycetes</taxon>
        <taxon>Pezizales</taxon>
        <taxon>Tuberaceae</taxon>
        <taxon>Choiromyces</taxon>
    </lineage>
</organism>
<evidence type="ECO:0000256" key="1">
    <source>
        <dbReference type="SAM" id="MobiDB-lite"/>
    </source>
</evidence>
<dbReference type="STRING" id="1336337.A0A3N4JRP8"/>
<sequence>MTSPTPGQSNIHNFVSGVSSISLVAPTEELFYTTVAFYTDLGFNEGFVYDRTHPTIKREDDHCRASEKETWLYSQGEIGDGTDVNLKIRYVAEAVHFKAGNNGLRRQSLPPPSAPLNSIESYDWRGKSMSVILYTPVLDRIIKLLSEKKITFQAQPNEKEPSEVYTHDPLGTLVGQTHLLESNLGLLESKGNQGVETGRDPAPPAV</sequence>
<name>A0A3N4JRP8_9PEZI</name>
<dbReference type="AlphaFoldDB" id="A0A3N4JRP8"/>
<dbReference type="OrthoDB" id="5326003at2759"/>
<dbReference type="Gene3D" id="3.10.180.10">
    <property type="entry name" value="2,3-Dihydroxybiphenyl 1,2-Dioxygenase, domain 1"/>
    <property type="match status" value="1"/>
</dbReference>
<dbReference type="Proteomes" id="UP000276215">
    <property type="component" value="Unassembled WGS sequence"/>
</dbReference>